<proteinExistence type="predicted"/>
<name>A0A1G2GYJ5_9BACT</name>
<accession>A0A1G2GYJ5</accession>
<dbReference type="Proteomes" id="UP000178186">
    <property type="component" value="Unassembled WGS sequence"/>
</dbReference>
<keyword evidence="1" id="KW-0812">Transmembrane</keyword>
<evidence type="ECO:0000313" key="2">
    <source>
        <dbReference type="EMBL" id="OGZ55041.1"/>
    </source>
</evidence>
<evidence type="ECO:0000256" key="1">
    <source>
        <dbReference type="SAM" id="Phobius"/>
    </source>
</evidence>
<organism evidence="2 3">
    <name type="scientific">Candidatus Ryanbacteria bacterium RIFCSPLOWO2_02_FULL_45_11c</name>
    <dbReference type="NCBI Taxonomy" id="1802128"/>
    <lineage>
        <taxon>Bacteria</taxon>
        <taxon>Candidatus Ryaniibacteriota</taxon>
    </lineage>
</organism>
<protein>
    <submittedName>
        <fullName evidence="2">Uncharacterized protein</fullName>
    </submittedName>
</protein>
<sequence length="168" mass="19557">MMADLINKWEEICMARLEDFRNEYREVSFNFRHMASFRIGLISFYAAFVAWVTNFTWSVYQDTDSIFRVLVPFSGSLGTVLFHHIDVRLTGLYDTLVNRGQELENLLDVTNGIYCQIVRMNEGPRLRYTSKFTFLFMGLVFVCVVVVDLGYRAKIKGVCTWLTNLLGF</sequence>
<dbReference type="AlphaFoldDB" id="A0A1G2GYJ5"/>
<dbReference type="EMBL" id="MHNY01000033">
    <property type="protein sequence ID" value="OGZ55041.1"/>
    <property type="molecule type" value="Genomic_DNA"/>
</dbReference>
<feature type="transmembrane region" description="Helical" evidence="1">
    <location>
        <begin position="39"/>
        <end position="60"/>
    </location>
</feature>
<reference evidence="2 3" key="1">
    <citation type="journal article" date="2016" name="Nat. Commun.">
        <title>Thousands of microbial genomes shed light on interconnected biogeochemical processes in an aquifer system.</title>
        <authorList>
            <person name="Anantharaman K."/>
            <person name="Brown C.T."/>
            <person name="Hug L.A."/>
            <person name="Sharon I."/>
            <person name="Castelle C.J."/>
            <person name="Probst A.J."/>
            <person name="Thomas B.C."/>
            <person name="Singh A."/>
            <person name="Wilkins M.J."/>
            <person name="Karaoz U."/>
            <person name="Brodie E.L."/>
            <person name="Williams K.H."/>
            <person name="Hubbard S.S."/>
            <person name="Banfield J.F."/>
        </authorList>
    </citation>
    <scope>NUCLEOTIDE SEQUENCE [LARGE SCALE GENOMIC DNA]</scope>
</reference>
<keyword evidence="1" id="KW-1133">Transmembrane helix</keyword>
<gene>
    <name evidence="2" type="ORF">A3H64_03600</name>
</gene>
<feature type="transmembrane region" description="Helical" evidence="1">
    <location>
        <begin position="132"/>
        <end position="151"/>
    </location>
</feature>
<dbReference type="STRING" id="1802128.A3H64_03600"/>
<evidence type="ECO:0000313" key="3">
    <source>
        <dbReference type="Proteomes" id="UP000178186"/>
    </source>
</evidence>
<comment type="caution">
    <text evidence="2">The sequence shown here is derived from an EMBL/GenBank/DDBJ whole genome shotgun (WGS) entry which is preliminary data.</text>
</comment>
<keyword evidence="1" id="KW-0472">Membrane</keyword>